<reference evidence="2 3" key="2">
    <citation type="journal article" date="2017" name="Sci. Rep.">
        <title>A mobile pathogenicity chromosome in Fusarium oxysporum for infection of multiple cucurbit species.</title>
        <authorList>
            <person name="van Dam P."/>
            <person name="Fokkens L."/>
            <person name="Ayukawa Y."/>
            <person name="van der Gragt M."/>
            <person name="Ter Horst A."/>
            <person name="Brankovics B."/>
            <person name="Houterman P.M."/>
            <person name="Arie T."/>
            <person name="Rep M."/>
        </authorList>
    </citation>
    <scope>NUCLEOTIDE SEQUENCE [LARGE SCALE GENOMIC DNA]</scope>
    <source>
        <strain evidence="2 3">Forc016</strain>
    </source>
</reference>
<organism evidence="2 3">
    <name type="scientific">Fusarium oxysporum f. sp. radicis-cucumerinum</name>
    <dbReference type="NCBI Taxonomy" id="327505"/>
    <lineage>
        <taxon>Eukaryota</taxon>
        <taxon>Fungi</taxon>
        <taxon>Dikarya</taxon>
        <taxon>Ascomycota</taxon>
        <taxon>Pezizomycotina</taxon>
        <taxon>Sordariomycetes</taxon>
        <taxon>Hypocreomycetidae</taxon>
        <taxon>Hypocreales</taxon>
        <taxon>Nectriaceae</taxon>
        <taxon>Fusarium</taxon>
        <taxon>Fusarium oxysporum species complex</taxon>
    </lineage>
</organism>
<comment type="caution">
    <text evidence="2">The sequence shown here is derived from an EMBL/GenBank/DDBJ whole genome shotgun (WGS) entry which is preliminary data.</text>
</comment>
<protein>
    <submittedName>
        <fullName evidence="2">Uncharacterized protein</fullName>
    </submittedName>
</protein>
<sequence length="279" mass="31187">MTRRNQRQAKKRHDESRRAGKNRNGPQGNPRPSQVDSSTHSNSQHREDLPSHQSPLAQGYLSSQRQANDGLSLPGSIPMAYDQSHTQDAFVSRQPRILQGRHSNGQLYNPGSHQITQANMVTPSDIANANAIGVLPNQGNLGFQHEFDFNNGFSGLAESTSILDGHIFPDITPAEINPYGLQKSTANNFDGETGYEQTSHSPRMKEELKEEIKREVVEEITSNVMNLITSKIEKWQKDTIDNLLPPILAKLDEFQLQDDDDISRRLANGSETRNQDNPL</sequence>
<gene>
    <name evidence="2" type="ORF">AU210_016422</name>
</gene>
<evidence type="ECO:0000313" key="3">
    <source>
        <dbReference type="Proteomes" id="UP000219602"/>
    </source>
</evidence>
<dbReference type="EMBL" id="MABQ02000013">
    <property type="protein sequence ID" value="PCD21460.1"/>
    <property type="molecule type" value="Genomic_DNA"/>
</dbReference>
<evidence type="ECO:0000313" key="2">
    <source>
        <dbReference type="EMBL" id="PCD21460.1"/>
    </source>
</evidence>
<proteinExistence type="predicted"/>
<evidence type="ECO:0000256" key="1">
    <source>
        <dbReference type="SAM" id="MobiDB-lite"/>
    </source>
</evidence>
<reference evidence="2 3" key="1">
    <citation type="journal article" date="2016" name="Environ. Microbiol.">
        <title>Effector profiles distinguish formae speciales of Fusarium oxysporum.</title>
        <authorList>
            <person name="van Dam P."/>
            <person name="Fokkens L."/>
            <person name="Schmidt S.M."/>
            <person name="Linmans J.H."/>
            <person name="Kistler H.C."/>
            <person name="Ma L.J."/>
            <person name="Rep M."/>
        </authorList>
    </citation>
    <scope>NUCLEOTIDE SEQUENCE [LARGE SCALE GENOMIC DNA]</scope>
    <source>
        <strain evidence="2 3">Forc016</strain>
    </source>
</reference>
<feature type="compositionally biased region" description="Polar residues" evidence="1">
    <location>
        <begin position="24"/>
        <end position="42"/>
    </location>
</feature>
<name>A0A2H3FT05_FUSOX</name>
<feature type="compositionally biased region" description="Basic residues" evidence="1">
    <location>
        <begin position="1"/>
        <end position="11"/>
    </location>
</feature>
<dbReference type="AlphaFoldDB" id="A0A2H3FT05"/>
<feature type="region of interest" description="Disordered" evidence="1">
    <location>
        <begin position="1"/>
        <end position="55"/>
    </location>
</feature>
<dbReference type="Proteomes" id="UP000219602">
    <property type="component" value="Unassembled WGS sequence"/>
</dbReference>
<accession>A0A2H3FT05</accession>